<dbReference type="RefSeq" id="WP_045851634.1">
    <property type="nucleotide sequence ID" value="NZ_FTLX01000003.1"/>
</dbReference>
<sequence>MTLVKEYSTVEEAVQAANTLYSKGVANDDVYVLAHEKDVTDDVADHSKAEKIGVDDTGVGTAFKNMFRSKGDTLRAKMQEVGLSAAEADRYEERLDQGKILLISNNDQVIL</sequence>
<evidence type="ECO:0000313" key="5">
    <source>
        <dbReference type="Proteomes" id="UP000215545"/>
    </source>
</evidence>
<dbReference type="Proteomes" id="UP000186385">
    <property type="component" value="Unassembled WGS sequence"/>
</dbReference>
<reference evidence="3 4" key="1">
    <citation type="submission" date="2017-01" db="EMBL/GenBank/DDBJ databases">
        <authorList>
            <person name="Mah S.A."/>
            <person name="Swanson W.J."/>
            <person name="Moy G.W."/>
            <person name="Vacquier V.D."/>
        </authorList>
    </citation>
    <scope>NUCLEOTIDE SEQUENCE [LARGE SCALE GENOMIC DNA]</scope>
    <source>
        <strain evidence="3 4">NIO-1016</strain>
    </source>
</reference>
<protein>
    <submittedName>
        <fullName evidence="2">General stress protein</fullName>
    </submittedName>
    <submittedName>
        <fullName evidence="3">Heat induced stress protein YflT</fullName>
    </submittedName>
</protein>
<reference evidence="2" key="3">
    <citation type="submission" date="2017-03" db="EMBL/GenBank/DDBJ databases">
        <authorList>
            <person name="Dastager S.G."/>
            <person name="Neurgaonkar P.S."/>
            <person name="Dharne M.S."/>
        </authorList>
    </citation>
    <scope>NUCLEOTIDE SEQUENCE</scope>
    <source>
        <strain evidence="2">DSM 25145</strain>
    </source>
</reference>
<keyword evidence="5" id="KW-1185">Reference proteome</keyword>
<feature type="domain" description="General stress protein 17M-like" evidence="1">
    <location>
        <begin position="3"/>
        <end position="98"/>
    </location>
</feature>
<dbReference type="Pfam" id="PF11181">
    <property type="entry name" value="YflT"/>
    <property type="match status" value="1"/>
</dbReference>
<evidence type="ECO:0000259" key="1">
    <source>
        <dbReference type="Pfam" id="PF11181"/>
    </source>
</evidence>
<gene>
    <name evidence="2" type="ORF">B1B05_06820</name>
    <name evidence="3" type="ORF">SAMN05443094_10334</name>
</gene>
<dbReference type="OrthoDB" id="2353304at2"/>
<name>A0A1N6TNV3_9BACI</name>
<dbReference type="EMBL" id="MWSK01000003">
    <property type="protein sequence ID" value="OXS78321.1"/>
    <property type="molecule type" value="Genomic_DNA"/>
</dbReference>
<dbReference type="InterPro" id="IPR025889">
    <property type="entry name" value="GSP17M-like_dom"/>
</dbReference>
<dbReference type="AlphaFoldDB" id="A0A1N6TNV3"/>
<evidence type="ECO:0000313" key="4">
    <source>
        <dbReference type="Proteomes" id="UP000186385"/>
    </source>
</evidence>
<proteinExistence type="predicted"/>
<reference evidence="5" key="2">
    <citation type="submission" date="2017-03" db="EMBL/GenBank/DDBJ databases">
        <title>Bacillus sp. V-88(T) DSM27956, whole genome shotgun sequencing project.</title>
        <authorList>
            <person name="Dastager S.G."/>
            <person name="Neurgaonkar P.S."/>
            <person name="Dharne M.S."/>
        </authorList>
    </citation>
    <scope>NUCLEOTIDE SEQUENCE [LARGE SCALE GENOMIC DNA]</scope>
    <source>
        <strain evidence="5">DSM 25145</strain>
    </source>
</reference>
<accession>A0A1N6TNV3</accession>
<dbReference type="STRING" id="1017273.SAMN05443094_10334"/>
<dbReference type="EMBL" id="FTLX01000003">
    <property type="protein sequence ID" value="SIQ54947.1"/>
    <property type="molecule type" value="Genomic_DNA"/>
</dbReference>
<dbReference type="Proteomes" id="UP000215545">
    <property type="component" value="Unassembled WGS sequence"/>
</dbReference>
<organism evidence="3 4">
    <name type="scientific">Domibacillus enclensis</name>
    <dbReference type="NCBI Taxonomy" id="1017273"/>
    <lineage>
        <taxon>Bacteria</taxon>
        <taxon>Bacillati</taxon>
        <taxon>Bacillota</taxon>
        <taxon>Bacilli</taxon>
        <taxon>Bacillales</taxon>
        <taxon>Bacillaceae</taxon>
        <taxon>Domibacillus</taxon>
    </lineage>
</organism>
<evidence type="ECO:0000313" key="2">
    <source>
        <dbReference type="EMBL" id="OXS78321.1"/>
    </source>
</evidence>
<evidence type="ECO:0000313" key="3">
    <source>
        <dbReference type="EMBL" id="SIQ54947.1"/>
    </source>
</evidence>